<evidence type="ECO:0000313" key="8">
    <source>
        <dbReference type="EMBL" id="QIE57478.1"/>
    </source>
</evidence>
<dbReference type="EMBL" id="CP049056">
    <property type="protein sequence ID" value="QIE57478.1"/>
    <property type="molecule type" value="Genomic_DNA"/>
</dbReference>
<comment type="function">
    <text evidence="6">Membrane-associated protein that warps the membrane surface to access and bind aromatic isoprenes with high specificity, including ubiquinone (CoQ) isoprene intermediates and presents them directly to COQ7, therefore facilitating the COQ7-mediated hydroxylase step. Participates in the biosynthesis of coenzyme Q, also named ubiquinone, an essential lipid-soluble electron transporter for aerobic cellular respiration.</text>
</comment>
<evidence type="ECO:0000256" key="3">
    <source>
        <dbReference type="ARBA" id="ARBA00022688"/>
    </source>
</evidence>
<evidence type="ECO:0000259" key="7">
    <source>
        <dbReference type="Pfam" id="PF08511"/>
    </source>
</evidence>
<accession>A0A7M3T647</accession>
<dbReference type="KEGG" id="hdh:G5B40_19740"/>
<evidence type="ECO:0000313" key="9">
    <source>
        <dbReference type="Proteomes" id="UP000503336"/>
    </source>
</evidence>
<dbReference type="RefSeq" id="WP_165102482.1">
    <property type="nucleotide sequence ID" value="NZ_CP049056.1"/>
</dbReference>
<sequence>MSEENRTEPDRLEQTRAALLEAALVHAPFDGWTDATWRAALADTGIDEATARAAAPRRGFDLAVAFHKAGDEEMKRLAAETDLSALRYSERVAKLIRIRLEVAEMHREAVRRGATLFSLPMNAAEGARLIWGTADAVWSALGDTSEDFNWYSKRAILSGVYSSTLLYWLGDQSEGHERTWAFLDRRISDVMRFEKAKAQARKNPLTRVLMAGPAAALARIRAPGAGRIGTGLPVGLPGRRR</sequence>
<feature type="domain" description="COQ9 C-terminal" evidence="7">
    <location>
        <begin position="124"/>
        <end position="194"/>
    </location>
</feature>
<dbReference type="GO" id="GO:0008289">
    <property type="term" value="F:lipid binding"/>
    <property type="evidence" value="ECO:0007669"/>
    <property type="project" value="UniProtKB-KW"/>
</dbReference>
<protein>
    <submittedName>
        <fullName evidence="8">COQ9 family protein</fullName>
    </submittedName>
</protein>
<proteinExistence type="inferred from homology"/>
<name>A0A7M3T647_9RHOB</name>
<dbReference type="InterPro" id="IPR012762">
    <property type="entry name" value="Ubiq_biosynth_COQ9"/>
</dbReference>
<dbReference type="Pfam" id="PF08511">
    <property type="entry name" value="COQ9"/>
    <property type="match status" value="1"/>
</dbReference>
<evidence type="ECO:0000256" key="1">
    <source>
        <dbReference type="ARBA" id="ARBA00004749"/>
    </source>
</evidence>
<evidence type="ECO:0000256" key="6">
    <source>
        <dbReference type="ARBA" id="ARBA00058104"/>
    </source>
</evidence>
<dbReference type="Proteomes" id="UP000503336">
    <property type="component" value="Chromosome"/>
</dbReference>
<dbReference type="GO" id="GO:0006744">
    <property type="term" value="P:ubiquinone biosynthetic process"/>
    <property type="evidence" value="ECO:0007669"/>
    <property type="project" value="UniProtKB-KW"/>
</dbReference>
<comment type="similarity">
    <text evidence="2">Belongs to the COQ9 family.</text>
</comment>
<evidence type="ECO:0000256" key="4">
    <source>
        <dbReference type="ARBA" id="ARBA00022946"/>
    </source>
</evidence>
<dbReference type="PANTHER" id="PTHR21427">
    <property type="entry name" value="UBIQUINONE BIOSYNTHESIS PROTEIN COQ9, MITOCHONDRIAL"/>
    <property type="match status" value="1"/>
</dbReference>
<dbReference type="PANTHER" id="PTHR21427:SF19">
    <property type="entry name" value="UBIQUINONE BIOSYNTHESIS PROTEIN COQ9, MITOCHONDRIAL"/>
    <property type="match status" value="1"/>
</dbReference>
<keyword evidence="4" id="KW-0809">Transit peptide</keyword>
<keyword evidence="9" id="KW-1185">Reference proteome</keyword>
<comment type="pathway">
    <text evidence="1">Cofactor biosynthesis; ubiquinone biosynthesis.</text>
</comment>
<evidence type="ECO:0000256" key="5">
    <source>
        <dbReference type="ARBA" id="ARBA00023121"/>
    </source>
</evidence>
<dbReference type="InterPro" id="IPR013718">
    <property type="entry name" value="COQ9_C"/>
</dbReference>
<evidence type="ECO:0000256" key="2">
    <source>
        <dbReference type="ARBA" id="ARBA00010766"/>
    </source>
</evidence>
<dbReference type="Gene3D" id="1.10.357.10">
    <property type="entry name" value="Tetracycline Repressor, domain 2"/>
    <property type="match status" value="1"/>
</dbReference>
<keyword evidence="5" id="KW-0446">Lipid-binding</keyword>
<organism evidence="8 9">
    <name type="scientific">Pikeienuella piscinae</name>
    <dbReference type="NCBI Taxonomy" id="2748098"/>
    <lineage>
        <taxon>Bacteria</taxon>
        <taxon>Pseudomonadati</taxon>
        <taxon>Pseudomonadota</taxon>
        <taxon>Alphaproteobacteria</taxon>
        <taxon>Rhodobacterales</taxon>
        <taxon>Paracoccaceae</taxon>
        <taxon>Pikeienuella</taxon>
    </lineage>
</organism>
<dbReference type="NCBIfam" id="TIGR02396">
    <property type="entry name" value="diverge_rpsU"/>
    <property type="match status" value="1"/>
</dbReference>
<reference evidence="8 9" key="1">
    <citation type="submission" date="2020-02" db="EMBL/GenBank/DDBJ databases">
        <title>complete genome sequence of Rhodobacteraceae bacterium.</title>
        <authorList>
            <person name="Park J."/>
            <person name="Kim Y.-S."/>
            <person name="Kim K.-H."/>
        </authorList>
    </citation>
    <scope>NUCLEOTIDE SEQUENCE [LARGE SCALE GENOMIC DNA]</scope>
    <source>
        <strain evidence="8 9">RR4-56</strain>
    </source>
</reference>
<keyword evidence="3" id="KW-0831">Ubiquinone biosynthesis</keyword>
<dbReference type="AlphaFoldDB" id="A0A7M3T647"/>
<gene>
    <name evidence="8" type="ORF">G5B40_19740</name>
</gene>